<protein>
    <recommendedName>
        <fullName evidence="3">DUF3775 domain-containing protein</fullName>
    </recommendedName>
</protein>
<evidence type="ECO:0008006" key="3">
    <source>
        <dbReference type="Google" id="ProtNLM"/>
    </source>
</evidence>
<dbReference type="RefSeq" id="WP_080918316.1">
    <property type="nucleotide sequence ID" value="NZ_MDET01000004.1"/>
</dbReference>
<dbReference type="STRING" id="1873176.BFN67_11910"/>
<dbReference type="EMBL" id="MDET01000004">
    <property type="protein sequence ID" value="OQM76893.1"/>
    <property type="molecule type" value="Genomic_DNA"/>
</dbReference>
<keyword evidence="2" id="KW-1185">Reference proteome</keyword>
<dbReference type="OrthoDB" id="5641374at2"/>
<dbReference type="Proteomes" id="UP000191905">
    <property type="component" value="Unassembled WGS sequence"/>
</dbReference>
<gene>
    <name evidence="1" type="ORF">BFN67_11910</name>
</gene>
<evidence type="ECO:0000313" key="1">
    <source>
        <dbReference type="EMBL" id="OQM76893.1"/>
    </source>
</evidence>
<sequence length="141" mass="15694">MHRHTEPQWDLSIGPDTVRLFILKAKAIGAALGDTHADGSEHEVEFDGDGHDNHHHDGLAEEEVENLTGEELRELIEDLNIDEKAELIALAWIGRGDYSASEWGDTLAAARERVNRRSTHYLLGMPHLAEWLEEGLEAIGA</sequence>
<organism evidence="1 2">
    <name type="scientific">Manganibacter manganicus</name>
    <dbReference type="NCBI Taxonomy" id="1873176"/>
    <lineage>
        <taxon>Bacteria</taxon>
        <taxon>Pseudomonadati</taxon>
        <taxon>Pseudomonadota</taxon>
        <taxon>Alphaproteobacteria</taxon>
        <taxon>Hyphomicrobiales</taxon>
        <taxon>Phyllobacteriaceae</taxon>
        <taxon>Manganibacter</taxon>
    </lineage>
</organism>
<dbReference type="AlphaFoldDB" id="A0A1V8RUS2"/>
<proteinExistence type="predicted"/>
<name>A0A1V8RUS2_9HYPH</name>
<accession>A0A1V8RUS2</accession>
<dbReference type="InterPro" id="IPR022254">
    <property type="entry name" value="DUF3775"/>
</dbReference>
<comment type="caution">
    <text evidence="1">The sequence shown here is derived from an EMBL/GenBank/DDBJ whole genome shotgun (WGS) entry which is preliminary data.</text>
</comment>
<dbReference type="Pfam" id="PF12616">
    <property type="entry name" value="DUF3775"/>
    <property type="match status" value="1"/>
</dbReference>
<reference evidence="1 2" key="1">
    <citation type="journal article" date="2016" name="Int. J. Syst. Evol. Microbiol.">
        <title>Pseudaminobacter manganicus sp. nov., isolated from sludge of a manganese mine.</title>
        <authorList>
            <person name="Li J."/>
            <person name="Huang J."/>
            <person name="Liao S."/>
            <person name="Wang G."/>
        </authorList>
    </citation>
    <scope>NUCLEOTIDE SEQUENCE [LARGE SCALE GENOMIC DNA]</scope>
    <source>
        <strain evidence="1 2">JH-7</strain>
    </source>
</reference>
<evidence type="ECO:0000313" key="2">
    <source>
        <dbReference type="Proteomes" id="UP000191905"/>
    </source>
</evidence>